<evidence type="ECO:0000313" key="4">
    <source>
        <dbReference type="Proteomes" id="UP001370348"/>
    </source>
</evidence>
<sequence>MIHEEEEADDLLLRATRAMREELPAPPADPMVTLRRIQWSVAKEKRRSFRTRAFLLPIAATLATSTAFAAASGKLTPIFHAVVEVLHPAPAAPAPEHAPHGNPRPAKVAAPAAERAPAPEDAPGLPVATEAPAPADAPKLQPQTAPAVNPPPVPAHMTDKVDPAPQARLATAPSRPTAGHRASASTASSGGAIAASQSAASQSAAAAALPMPPAVSTLPEPAAPRANPAAKVNPMAEPASAPNANAAVPAGNAAPDLPPDPADALYRRAHALHFGPASPASLAATLSSWDAYLNASPNGRFAPEARFNRAIVLIKLGRRAEAATALAPFADGTYGSYRRDEARALLEAIHARR</sequence>
<protein>
    <submittedName>
        <fullName evidence="3">Uncharacterized protein</fullName>
    </submittedName>
</protein>
<keyword evidence="4" id="KW-1185">Reference proteome</keyword>
<evidence type="ECO:0000256" key="2">
    <source>
        <dbReference type="SAM" id="Phobius"/>
    </source>
</evidence>
<organism evidence="3 4">
    <name type="scientific">Pendulispora albinea</name>
    <dbReference type="NCBI Taxonomy" id="2741071"/>
    <lineage>
        <taxon>Bacteria</taxon>
        <taxon>Pseudomonadati</taxon>
        <taxon>Myxococcota</taxon>
        <taxon>Myxococcia</taxon>
        <taxon>Myxococcales</taxon>
        <taxon>Sorangiineae</taxon>
        <taxon>Pendulisporaceae</taxon>
        <taxon>Pendulispora</taxon>
    </lineage>
</organism>
<feature type="transmembrane region" description="Helical" evidence="2">
    <location>
        <begin position="53"/>
        <end position="71"/>
    </location>
</feature>
<gene>
    <name evidence="3" type="ORF">LZC94_41615</name>
</gene>
<evidence type="ECO:0000313" key="3">
    <source>
        <dbReference type="EMBL" id="WXB14312.1"/>
    </source>
</evidence>
<feature type="region of interest" description="Disordered" evidence="1">
    <location>
        <begin position="216"/>
        <end position="262"/>
    </location>
</feature>
<dbReference type="RefSeq" id="WP_394823932.1">
    <property type="nucleotide sequence ID" value="NZ_CP089984.1"/>
</dbReference>
<accession>A0ABZ2LU90</accession>
<keyword evidence="2" id="KW-0812">Transmembrane</keyword>
<feature type="compositionally biased region" description="Low complexity" evidence="1">
    <location>
        <begin position="219"/>
        <end position="255"/>
    </location>
</feature>
<reference evidence="3 4" key="1">
    <citation type="submission" date="2021-12" db="EMBL/GenBank/DDBJ databases">
        <title>Discovery of the Pendulisporaceae a myxobacterial family with distinct sporulation behavior and unique specialized metabolism.</title>
        <authorList>
            <person name="Garcia R."/>
            <person name="Popoff A."/>
            <person name="Bader C.D."/>
            <person name="Loehr J."/>
            <person name="Walesch S."/>
            <person name="Walt C."/>
            <person name="Boldt J."/>
            <person name="Bunk B."/>
            <person name="Haeckl F.J.F.P.J."/>
            <person name="Gunesch A.P."/>
            <person name="Birkelbach J."/>
            <person name="Nuebel U."/>
            <person name="Pietschmann T."/>
            <person name="Bach T."/>
            <person name="Mueller R."/>
        </authorList>
    </citation>
    <scope>NUCLEOTIDE SEQUENCE [LARGE SCALE GENOMIC DNA]</scope>
    <source>
        <strain evidence="3 4">MSr11954</strain>
    </source>
</reference>
<feature type="region of interest" description="Disordered" evidence="1">
    <location>
        <begin position="92"/>
        <end position="190"/>
    </location>
</feature>
<dbReference type="Proteomes" id="UP001370348">
    <property type="component" value="Chromosome"/>
</dbReference>
<name>A0ABZ2LU90_9BACT</name>
<evidence type="ECO:0000256" key="1">
    <source>
        <dbReference type="SAM" id="MobiDB-lite"/>
    </source>
</evidence>
<dbReference type="EMBL" id="CP089984">
    <property type="protein sequence ID" value="WXB14312.1"/>
    <property type="molecule type" value="Genomic_DNA"/>
</dbReference>
<proteinExistence type="predicted"/>
<keyword evidence="2" id="KW-0472">Membrane</keyword>
<keyword evidence="2" id="KW-1133">Transmembrane helix</keyword>
<feature type="compositionally biased region" description="Low complexity" evidence="1">
    <location>
        <begin position="103"/>
        <end position="123"/>
    </location>
</feature>